<proteinExistence type="predicted"/>
<dbReference type="Pfam" id="PF15648">
    <property type="entry name" value="Tox-REase-5"/>
    <property type="match status" value="1"/>
</dbReference>
<feature type="transmembrane region" description="Helical" evidence="3">
    <location>
        <begin position="31"/>
        <end position="50"/>
    </location>
</feature>
<feature type="transmembrane region" description="Helical" evidence="3">
    <location>
        <begin position="141"/>
        <end position="160"/>
    </location>
</feature>
<sequence>MPSAVVAARLVLFVLLGLSVADAADGAAGRAVAYALVPGVPGVAGALLAGRMRSAGRPAWAGVHLVQAWVLVQAWQNTRDGLWWGPVHLVLPLLVVALLSTPRARSWFALARERRAPRRPVSPARMLGLRYSEGGQTSTEYVGMVVVVVAIVGGLVAAGVTTELGQSIGAKICRVVGGECGSAGEQPVAGGPGDADPTGGPGEDGGYSGDDPDADQAAADEPYSEGELPDSPEDTEYQEALEQVQDLEEALKGDKEKAKEAAEELAKILAEELGITDALDCITEGDGAACTETLINVLTSLIGGAVGKLAAKYGAPWKWKKAVELVKKIKKHGGDLYDGLEGIIDKSGKLKKARQRLRKAEDACDHSFLPGTPVLLADGSRRAIEEVRAGDLVTVTDPYRGLTTVRPVAGTITTEDDKDFTRLTVLVGGRASTLTATDTHPFWLVDEARWAEAGEIRPGDELRTPRGSSLRVTGVERYERQQRTHDLSVQDIHTYYVEVGDAAALVHNCPAGKPGTAKPGTAKPGDYKKWPKPSWYKDLKNPRRGSKDKGDGAWGSRKRAANSEAAERWIRYQEQVSGVKRGKEYLVKNPKGGRDVEFDGWDSQRQTYLEAKFGYGKYVKDGELPQDVRDRWVKQAQTQVNAAGGRPVEWHFSNKSAAEAAQEAFEDAGINVKVVHTPVRK</sequence>
<feature type="domain" description="Hint" evidence="5">
    <location>
        <begin position="365"/>
        <end position="466"/>
    </location>
</feature>
<evidence type="ECO:0000313" key="7">
    <source>
        <dbReference type="Proteomes" id="UP000198928"/>
    </source>
</evidence>
<name>A0A1I3VIL9_9ACTN</name>
<feature type="chain" id="PRO_5011549816" evidence="4">
    <location>
        <begin position="24"/>
        <end position="681"/>
    </location>
</feature>
<gene>
    <name evidence="6" type="ORF">SAMN05192584_102369</name>
</gene>
<dbReference type="InterPro" id="IPR036844">
    <property type="entry name" value="Hint_dom_sf"/>
</dbReference>
<keyword evidence="4" id="KW-0732">Signal</keyword>
<evidence type="ECO:0000256" key="2">
    <source>
        <dbReference type="SAM" id="MobiDB-lite"/>
    </source>
</evidence>
<dbReference type="InterPro" id="IPR030934">
    <property type="entry name" value="Intein_C"/>
</dbReference>
<evidence type="ECO:0000259" key="5">
    <source>
        <dbReference type="SMART" id="SM00306"/>
    </source>
</evidence>
<evidence type="ECO:0000256" key="3">
    <source>
        <dbReference type="SAM" id="Phobius"/>
    </source>
</evidence>
<dbReference type="Pfam" id="PF07591">
    <property type="entry name" value="PT-HINT"/>
    <property type="match status" value="1"/>
</dbReference>
<feature type="compositionally biased region" description="Gly residues" evidence="2">
    <location>
        <begin position="199"/>
        <end position="208"/>
    </location>
</feature>
<feature type="compositionally biased region" description="Acidic residues" evidence="2">
    <location>
        <begin position="222"/>
        <end position="237"/>
    </location>
</feature>
<evidence type="ECO:0000256" key="1">
    <source>
        <dbReference type="SAM" id="Coils"/>
    </source>
</evidence>
<keyword evidence="3" id="KW-0472">Membrane</keyword>
<dbReference type="Gene3D" id="2.170.16.10">
    <property type="entry name" value="Hedgehog/Intein (Hint) domain"/>
    <property type="match status" value="1"/>
</dbReference>
<dbReference type="EMBL" id="FOSG01000002">
    <property type="protein sequence ID" value="SFJ95022.1"/>
    <property type="molecule type" value="Genomic_DNA"/>
</dbReference>
<feature type="region of interest" description="Disordered" evidence="2">
    <location>
        <begin position="184"/>
        <end position="237"/>
    </location>
</feature>
<protein>
    <submittedName>
        <fullName evidence="6">Pretoxin HINT domain-containing protein</fullName>
    </submittedName>
</protein>
<dbReference type="InterPro" id="IPR028904">
    <property type="entry name" value="Tox-REase-5_dom"/>
</dbReference>
<dbReference type="SUPFAM" id="SSF51294">
    <property type="entry name" value="Hedgehog/intein (Hint) domain"/>
    <property type="match status" value="1"/>
</dbReference>
<evidence type="ECO:0000313" key="6">
    <source>
        <dbReference type="EMBL" id="SFJ95022.1"/>
    </source>
</evidence>
<dbReference type="CDD" id="cd00081">
    <property type="entry name" value="Hint"/>
    <property type="match status" value="1"/>
</dbReference>
<organism evidence="6 7">
    <name type="scientific">Streptomyces pini</name>
    <dbReference type="NCBI Taxonomy" id="1520580"/>
    <lineage>
        <taxon>Bacteria</taxon>
        <taxon>Bacillati</taxon>
        <taxon>Actinomycetota</taxon>
        <taxon>Actinomycetes</taxon>
        <taxon>Kitasatosporales</taxon>
        <taxon>Streptomycetaceae</taxon>
        <taxon>Streptomyces</taxon>
    </lineage>
</organism>
<keyword evidence="3" id="KW-0812">Transmembrane</keyword>
<dbReference type="PROSITE" id="PS50818">
    <property type="entry name" value="INTEIN_C_TER"/>
    <property type="match status" value="1"/>
</dbReference>
<feature type="coiled-coil region" evidence="1">
    <location>
        <begin position="237"/>
        <end position="272"/>
    </location>
</feature>
<feature type="region of interest" description="Disordered" evidence="2">
    <location>
        <begin position="511"/>
        <end position="560"/>
    </location>
</feature>
<dbReference type="AlphaFoldDB" id="A0A1I3VIL9"/>
<dbReference type="Proteomes" id="UP000198928">
    <property type="component" value="Unassembled WGS sequence"/>
</dbReference>
<evidence type="ECO:0000256" key="4">
    <source>
        <dbReference type="SAM" id="SignalP"/>
    </source>
</evidence>
<feature type="compositionally biased region" description="Basic and acidic residues" evidence="2">
    <location>
        <begin position="525"/>
        <end position="551"/>
    </location>
</feature>
<keyword evidence="7" id="KW-1185">Reference proteome</keyword>
<keyword evidence="1" id="KW-0175">Coiled coil</keyword>
<accession>A0A1I3VIL9</accession>
<feature type="signal peptide" evidence="4">
    <location>
        <begin position="1"/>
        <end position="23"/>
    </location>
</feature>
<dbReference type="InterPro" id="IPR003587">
    <property type="entry name" value="Hint_dom_N"/>
</dbReference>
<dbReference type="SMART" id="SM00306">
    <property type="entry name" value="HintN"/>
    <property type="match status" value="1"/>
</dbReference>
<keyword evidence="3" id="KW-1133">Transmembrane helix</keyword>
<reference evidence="7" key="1">
    <citation type="submission" date="2016-10" db="EMBL/GenBank/DDBJ databases">
        <authorList>
            <person name="Varghese N."/>
            <person name="Submissions S."/>
        </authorList>
    </citation>
    <scope>NUCLEOTIDE SEQUENCE [LARGE SCALE GENOMIC DNA]</scope>
    <source>
        <strain evidence="7">PL19</strain>
    </source>
</reference>